<dbReference type="PANTHER" id="PTHR15350">
    <property type="entry name" value="COP9 SIGNALOSOME COMPLEX SUBUNIT 7/DENDRITIC CELL PROTEIN GA17"/>
    <property type="match status" value="1"/>
</dbReference>
<gene>
    <name evidence="2" type="ORF">B296_00001497</name>
</gene>
<evidence type="ECO:0000256" key="1">
    <source>
        <dbReference type="ARBA" id="ARBA00022790"/>
    </source>
</evidence>
<dbReference type="GO" id="GO:0008180">
    <property type="term" value="C:COP9 signalosome"/>
    <property type="evidence" value="ECO:0007669"/>
    <property type="project" value="UniProtKB-KW"/>
</dbReference>
<organism evidence="2 3">
    <name type="scientific">Ensete ventricosum</name>
    <name type="common">Abyssinian banana</name>
    <name type="synonym">Musa ensete</name>
    <dbReference type="NCBI Taxonomy" id="4639"/>
    <lineage>
        <taxon>Eukaryota</taxon>
        <taxon>Viridiplantae</taxon>
        <taxon>Streptophyta</taxon>
        <taxon>Embryophyta</taxon>
        <taxon>Tracheophyta</taxon>
        <taxon>Spermatophyta</taxon>
        <taxon>Magnoliopsida</taxon>
        <taxon>Liliopsida</taxon>
        <taxon>Zingiberales</taxon>
        <taxon>Musaceae</taxon>
        <taxon>Ensete</taxon>
    </lineage>
</organism>
<name>A0A427AXL2_ENSVE</name>
<comment type="caution">
    <text evidence="2">The sequence shown here is derived from an EMBL/GenBank/DDBJ whole genome shotgun (WGS) entry which is preliminary data.</text>
</comment>
<protein>
    <recommendedName>
        <fullName evidence="4">PCI domain-containing protein</fullName>
    </recommendedName>
</protein>
<dbReference type="AlphaFoldDB" id="A0A427AXL2"/>
<evidence type="ECO:0000313" key="2">
    <source>
        <dbReference type="EMBL" id="RRT80999.1"/>
    </source>
</evidence>
<dbReference type="PANTHER" id="PTHR15350:SF5">
    <property type="entry name" value="COP9 SIGNALOSOME COMPLEX SUBUNIT 7"/>
    <property type="match status" value="1"/>
</dbReference>
<evidence type="ECO:0008006" key="4">
    <source>
        <dbReference type="Google" id="ProtNLM"/>
    </source>
</evidence>
<proteinExistence type="predicted"/>
<keyword evidence="1" id="KW-0736">Signalosome</keyword>
<reference evidence="2 3" key="1">
    <citation type="journal article" date="2014" name="Agronomy (Basel)">
        <title>A Draft Genome Sequence for Ensete ventricosum, the Drought-Tolerant Tree Against Hunger.</title>
        <authorList>
            <person name="Harrison J."/>
            <person name="Moore K.A."/>
            <person name="Paszkiewicz K."/>
            <person name="Jones T."/>
            <person name="Grant M."/>
            <person name="Ambacheew D."/>
            <person name="Muzemil S."/>
            <person name="Studholme D.J."/>
        </authorList>
    </citation>
    <scope>NUCLEOTIDE SEQUENCE [LARGE SCALE GENOMIC DNA]</scope>
</reference>
<evidence type="ECO:0000313" key="3">
    <source>
        <dbReference type="Proteomes" id="UP000287651"/>
    </source>
</evidence>
<accession>A0A427AXL2</accession>
<dbReference type="Proteomes" id="UP000287651">
    <property type="component" value="Unassembled WGS sequence"/>
</dbReference>
<dbReference type="InterPro" id="IPR045237">
    <property type="entry name" value="COPS7/eIF3m"/>
</dbReference>
<sequence>MMIIIVVHLFNSQCCITKKRYSQFKFESCALLLGNAGSLPALVPDQVRKLKQLTVLTLAETEKVLMAYEFVVLPYDQLMEELDVSNVRELEDFLINECMYAFAAGRDLRPEQLDNMIQTLSD</sequence>
<dbReference type="EMBL" id="AMZH03001016">
    <property type="protein sequence ID" value="RRT80999.1"/>
    <property type="molecule type" value="Genomic_DNA"/>
</dbReference>